<feature type="compositionally biased region" description="Basic residues" evidence="1">
    <location>
        <begin position="21"/>
        <end position="35"/>
    </location>
</feature>
<gene>
    <name evidence="3" type="ORF">ZT1A5_G12052</name>
</gene>
<evidence type="ECO:0000313" key="3">
    <source>
        <dbReference type="EMBL" id="SMY30597.1"/>
    </source>
</evidence>
<feature type="region of interest" description="Disordered" evidence="1">
    <location>
        <begin position="1"/>
        <end position="79"/>
    </location>
</feature>
<accession>A0A1Y6M1S6</accession>
<feature type="transmembrane region" description="Helical" evidence="2">
    <location>
        <begin position="87"/>
        <end position="109"/>
    </location>
</feature>
<organism evidence="3 4">
    <name type="scientific">Zymoseptoria tritici ST99CH_1A5</name>
    <dbReference type="NCBI Taxonomy" id="1276529"/>
    <lineage>
        <taxon>Eukaryota</taxon>
        <taxon>Fungi</taxon>
        <taxon>Dikarya</taxon>
        <taxon>Ascomycota</taxon>
        <taxon>Pezizomycotina</taxon>
        <taxon>Dothideomycetes</taxon>
        <taxon>Dothideomycetidae</taxon>
        <taxon>Mycosphaerellales</taxon>
        <taxon>Mycosphaerellaceae</taxon>
        <taxon>Zymoseptoria</taxon>
    </lineage>
</organism>
<evidence type="ECO:0000256" key="2">
    <source>
        <dbReference type="SAM" id="Phobius"/>
    </source>
</evidence>
<evidence type="ECO:0000256" key="1">
    <source>
        <dbReference type="SAM" id="MobiDB-lite"/>
    </source>
</evidence>
<proteinExistence type="predicted"/>
<keyword evidence="2" id="KW-1133">Transmembrane helix</keyword>
<dbReference type="AlphaFoldDB" id="A0A1Y6M1S6"/>
<sequence>MVETSPVAVPTTEEAVPTVVKGKKKTTTKPSRKAQHSLFEDYYYTPPPDTPQPSESAAPPTKGPPTRQPSPSSPQRRTSSWYSCGRCFGLLSAAIIAIIAILLGFWLGVTPSQASYLPYQPVDAVVNATHITTSALELLADTASWHRDAKLAACRIVEASADVSQYPLQYAAFRKAWEVGGSGWKCPNPE</sequence>
<evidence type="ECO:0000313" key="4">
    <source>
        <dbReference type="Proteomes" id="UP000215453"/>
    </source>
</evidence>
<dbReference type="Proteomes" id="UP000215453">
    <property type="component" value="Chromosome 21"/>
</dbReference>
<dbReference type="EMBL" id="LT882696">
    <property type="protein sequence ID" value="SMY30597.1"/>
    <property type="molecule type" value="Genomic_DNA"/>
</dbReference>
<feature type="compositionally biased region" description="Pro residues" evidence="1">
    <location>
        <begin position="61"/>
        <end position="72"/>
    </location>
</feature>
<name>A0A1Y6M1S6_ZYMTR</name>
<keyword evidence="2" id="KW-0472">Membrane</keyword>
<protein>
    <submittedName>
        <fullName evidence="3">Uncharacterized protein</fullName>
    </submittedName>
</protein>
<feature type="compositionally biased region" description="Low complexity" evidence="1">
    <location>
        <begin position="1"/>
        <end position="20"/>
    </location>
</feature>
<reference evidence="3 4" key="1">
    <citation type="submission" date="2016-10" db="EMBL/GenBank/DDBJ databases">
        <authorList>
            <person name="Varghese N."/>
        </authorList>
    </citation>
    <scope>NUCLEOTIDE SEQUENCE [LARGE SCALE GENOMIC DNA]</scope>
</reference>
<keyword evidence="2" id="KW-0812">Transmembrane</keyword>